<organism evidence="2 3">
    <name type="scientific">Streptomyces spectabilis</name>
    <dbReference type="NCBI Taxonomy" id="68270"/>
    <lineage>
        <taxon>Bacteria</taxon>
        <taxon>Bacillati</taxon>
        <taxon>Actinomycetota</taxon>
        <taxon>Actinomycetes</taxon>
        <taxon>Kitasatosporales</taxon>
        <taxon>Streptomycetaceae</taxon>
        <taxon>Streptomyces</taxon>
    </lineage>
</organism>
<sequence>MLLSGPGAPRRGGWLDERLPLRELRRTVRRWRRTRPFWGGLLLLLGGAELLVVPLSPLTVLVSLGLGGIAAIGIGIALMVAGLFLWLLPQAHHYVSVNALILSVLSFAATNLGGFLVGMLLGIVGSAMGFGWTPVPEDGQEEARRPGIRDGQGTRTLAVLLPVALAGAALWGAAPAKAEPAGGALAAPRAPGDGAVVAARTPPTVTTTLFAPKGFIVAGVRDIPTADGPLKVMELRMNAASLTDYRLRTRDGSRELALGADTLDLNGKVTLYLTKFKGCIQGLLCLTFTPDRLPVPPLVPPFVFMTDVSAEQALVTSDVITAGGLSLRAHP</sequence>
<name>A0A7W8AWC2_STRST</name>
<protein>
    <submittedName>
        <fullName evidence="2">Uncharacterized protein</fullName>
    </submittedName>
</protein>
<evidence type="ECO:0000313" key="2">
    <source>
        <dbReference type="EMBL" id="MBB5105737.1"/>
    </source>
</evidence>
<reference evidence="2 3" key="1">
    <citation type="submission" date="2020-08" db="EMBL/GenBank/DDBJ databases">
        <title>Genomic Encyclopedia of Type Strains, Phase III (KMG-III): the genomes of soil and plant-associated and newly described type strains.</title>
        <authorList>
            <person name="Whitman W."/>
        </authorList>
    </citation>
    <scope>NUCLEOTIDE SEQUENCE [LARGE SCALE GENOMIC DNA]</scope>
    <source>
        <strain evidence="2 3">CECT 3146</strain>
    </source>
</reference>
<dbReference type="RefSeq" id="WP_184925414.1">
    <property type="nucleotide sequence ID" value="NZ_BMSQ01000007.1"/>
</dbReference>
<dbReference type="AlphaFoldDB" id="A0A7W8AWC2"/>
<dbReference type="EMBL" id="JACHJD010000008">
    <property type="protein sequence ID" value="MBB5105737.1"/>
    <property type="molecule type" value="Genomic_DNA"/>
</dbReference>
<keyword evidence="3" id="KW-1185">Reference proteome</keyword>
<accession>A0A7W8AWC2</accession>
<evidence type="ECO:0000256" key="1">
    <source>
        <dbReference type="SAM" id="Phobius"/>
    </source>
</evidence>
<gene>
    <name evidence="2" type="ORF">FHS40_004832</name>
</gene>
<keyword evidence="1" id="KW-0812">Transmembrane</keyword>
<dbReference type="Pfam" id="PF19609">
    <property type="entry name" value="DUF6114"/>
    <property type="match status" value="1"/>
</dbReference>
<feature type="transmembrane region" description="Helical" evidence="1">
    <location>
        <begin position="61"/>
        <end position="86"/>
    </location>
</feature>
<keyword evidence="1" id="KW-0472">Membrane</keyword>
<comment type="caution">
    <text evidence="2">The sequence shown here is derived from an EMBL/GenBank/DDBJ whole genome shotgun (WGS) entry which is preliminary data.</text>
</comment>
<feature type="transmembrane region" description="Helical" evidence="1">
    <location>
        <begin position="36"/>
        <end position="55"/>
    </location>
</feature>
<dbReference type="InterPro" id="IPR046096">
    <property type="entry name" value="DUF6114"/>
</dbReference>
<dbReference type="Proteomes" id="UP000549009">
    <property type="component" value="Unassembled WGS sequence"/>
</dbReference>
<evidence type="ECO:0000313" key="3">
    <source>
        <dbReference type="Proteomes" id="UP000549009"/>
    </source>
</evidence>
<proteinExistence type="predicted"/>
<keyword evidence="1" id="KW-1133">Transmembrane helix</keyword>